<keyword evidence="3" id="KW-1185">Reference proteome</keyword>
<evidence type="ECO:0000256" key="1">
    <source>
        <dbReference type="SAM" id="Phobius"/>
    </source>
</evidence>
<reference evidence="2" key="1">
    <citation type="submission" date="2006-04" db="EMBL/GenBank/DDBJ databases">
        <authorList>
            <person name="Seshadri R."/>
            <person name="Federici B.A."/>
        </authorList>
    </citation>
    <scope>NUCLEOTIDE SEQUENCE [LARGE SCALE GENOMIC DNA]</scope>
</reference>
<keyword evidence="1" id="KW-0812">Transmembrane</keyword>
<evidence type="ECO:0000313" key="2">
    <source>
        <dbReference type="EMBL" id="EDP46985.1"/>
    </source>
</evidence>
<keyword evidence="1" id="KW-1133">Transmembrane helix</keyword>
<sequence length="47" mass="5820">MKDYHFYLWTAYLPTITILLINLIIPLVRYYKLLKKKNRITSLMFKK</sequence>
<protein>
    <submittedName>
        <fullName evidence="2">Uncharacterized protein</fullName>
    </submittedName>
</protein>
<dbReference type="STRING" id="59196.RICGR_1232"/>
<comment type="caution">
    <text evidence="2">The sequence shown here is derived from an EMBL/GenBank/DDBJ whole genome shotgun (WGS) entry which is preliminary data.</text>
</comment>
<name>A8PP86_9COXI</name>
<keyword evidence="1" id="KW-0472">Membrane</keyword>
<dbReference type="RefSeq" id="WP_006035949.1">
    <property type="nucleotide sequence ID" value="NZ_AAQJ02000001.1"/>
</dbReference>
<evidence type="ECO:0000313" key="3">
    <source>
        <dbReference type="Proteomes" id="UP000054075"/>
    </source>
</evidence>
<accession>A8PP86</accession>
<proteinExistence type="predicted"/>
<dbReference type="AlphaFoldDB" id="A8PP86"/>
<gene>
    <name evidence="2" type="ORF">RICGR_1232</name>
</gene>
<dbReference type="Proteomes" id="UP000054075">
    <property type="component" value="Unassembled WGS sequence"/>
</dbReference>
<organism evidence="2 3">
    <name type="scientific">Rickettsiella grylli</name>
    <dbReference type="NCBI Taxonomy" id="59196"/>
    <lineage>
        <taxon>Bacteria</taxon>
        <taxon>Pseudomonadati</taxon>
        <taxon>Pseudomonadota</taxon>
        <taxon>Gammaproteobacteria</taxon>
        <taxon>Legionellales</taxon>
        <taxon>Coxiellaceae</taxon>
        <taxon>Rickettsiella</taxon>
    </lineage>
</organism>
<dbReference type="EMBL" id="AAQJ02000001">
    <property type="protein sequence ID" value="EDP46985.1"/>
    <property type="molecule type" value="Genomic_DNA"/>
</dbReference>
<reference evidence="2" key="2">
    <citation type="submission" date="2007-10" db="EMBL/GenBank/DDBJ databases">
        <authorList>
            <person name="Myers G.S."/>
        </authorList>
    </citation>
    <scope>NUCLEOTIDE SEQUENCE [LARGE SCALE GENOMIC DNA]</scope>
</reference>
<feature type="transmembrane region" description="Helical" evidence="1">
    <location>
        <begin position="6"/>
        <end position="28"/>
    </location>
</feature>